<evidence type="ECO:0000256" key="1">
    <source>
        <dbReference type="ARBA" id="ARBA00004273"/>
    </source>
</evidence>
<evidence type="ECO:0000256" key="8">
    <source>
        <dbReference type="ARBA" id="ARBA00023136"/>
    </source>
</evidence>
<keyword evidence="3" id="KW-0813">Transport</keyword>
<keyword evidence="10" id="KW-0732">Signal</keyword>
<feature type="chain" id="PRO_5043135150" evidence="10">
    <location>
        <begin position="21"/>
        <end position="385"/>
    </location>
</feature>
<dbReference type="AlphaFoldDB" id="A0A158PMV2"/>
<evidence type="ECO:0000256" key="4">
    <source>
        <dbReference type="ARBA" id="ARBA00022660"/>
    </source>
</evidence>
<reference evidence="12 13" key="2">
    <citation type="submission" date="2018-11" db="EMBL/GenBank/DDBJ databases">
        <authorList>
            <consortium name="Pathogen Informatics"/>
        </authorList>
    </citation>
    <scope>NUCLEOTIDE SEQUENCE [LARGE SCALE GENOMIC DNA]</scope>
</reference>
<dbReference type="Pfam" id="PF09777">
    <property type="entry name" value="OSTMP1"/>
    <property type="match status" value="2"/>
</dbReference>
<dbReference type="EMBL" id="UYRR01030979">
    <property type="protein sequence ID" value="VDK42138.1"/>
    <property type="molecule type" value="Genomic_DNA"/>
</dbReference>
<evidence type="ECO:0000256" key="2">
    <source>
        <dbReference type="ARBA" id="ARBA00006498"/>
    </source>
</evidence>
<keyword evidence="7" id="KW-0496">Mitochondrion</keyword>
<dbReference type="Gene3D" id="1.10.287.20">
    <property type="entry name" value="Ubiquinol-cytochrome C reductase hinge domain"/>
    <property type="match status" value="1"/>
</dbReference>
<organism evidence="14">
    <name type="scientific">Anisakis simplex</name>
    <name type="common">Herring worm</name>
    <dbReference type="NCBI Taxonomy" id="6269"/>
    <lineage>
        <taxon>Eukaryota</taxon>
        <taxon>Metazoa</taxon>
        <taxon>Ecdysozoa</taxon>
        <taxon>Nematoda</taxon>
        <taxon>Chromadorea</taxon>
        <taxon>Rhabditida</taxon>
        <taxon>Spirurina</taxon>
        <taxon>Ascaridomorpha</taxon>
        <taxon>Ascaridoidea</taxon>
        <taxon>Anisakidae</taxon>
        <taxon>Anisakis</taxon>
        <taxon>Anisakis simplex complex</taxon>
    </lineage>
</organism>
<protein>
    <submittedName>
        <fullName evidence="14">UCR_hinge domain-containing protein</fullName>
    </submittedName>
</protein>
<keyword evidence="6" id="KW-0249">Electron transport</keyword>
<feature type="signal peptide" evidence="10">
    <location>
        <begin position="1"/>
        <end position="20"/>
    </location>
</feature>
<dbReference type="InterPro" id="IPR023184">
    <property type="entry name" value="Ubol_cytC_Rdtase_hinge_dom"/>
</dbReference>
<feature type="transmembrane region" description="Helical" evidence="9">
    <location>
        <begin position="254"/>
        <end position="274"/>
    </location>
</feature>
<reference evidence="14" key="1">
    <citation type="submission" date="2016-04" db="UniProtKB">
        <authorList>
            <consortium name="WormBaseParasite"/>
        </authorList>
    </citation>
    <scope>IDENTIFICATION</scope>
</reference>
<keyword evidence="9" id="KW-0812">Transmembrane</keyword>
<dbReference type="WBParaSite" id="ASIM_0001025301-mRNA-1">
    <property type="protein sequence ID" value="ASIM_0001025301-mRNA-1"/>
    <property type="gene ID" value="ASIM_0001025301"/>
</dbReference>
<dbReference type="InterPro" id="IPR019172">
    <property type="entry name" value="Osteopetrosis-assoc_TM_1"/>
</dbReference>
<dbReference type="GO" id="GO:0005829">
    <property type="term" value="C:cytosol"/>
    <property type="evidence" value="ECO:0007669"/>
    <property type="project" value="TreeGrafter"/>
</dbReference>
<keyword evidence="13" id="KW-1185">Reference proteome</keyword>
<evidence type="ECO:0000313" key="13">
    <source>
        <dbReference type="Proteomes" id="UP000267096"/>
    </source>
</evidence>
<evidence type="ECO:0000256" key="6">
    <source>
        <dbReference type="ARBA" id="ARBA00022982"/>
    </source>
</evidence>
<dbReference type="OrthoDB" id="8021850at2759"/>
<evidence type="ECO:0000313" key="12">
    <source>
        <dbReference type="EMBL" id="VDK42138.1"/>
    </source>
</evidence>
<name>A0A158PMV2_ANISI</name>
<dbReference type="PANTHER" id="PTHR15644:SF2">
    <property type="entry name" value="OSTEOPETROSIS-ASSOCIATED TRANSMEMBRANE PROTEIN 1"/>
    <property type="match status" value="1"/>
</dbReference>
<dbReference type="FunFam" id="1.10.287.20:FF:000005">
    <property type="entry name" value="Cytochrome b-c1 complex subunit 6"/>
    <property type="match status" value="1"/>
</dbReference>
<sequence length="385" mass="44480">MRSVLVFSLLSLSLTTLTSSAKHLLQDDEPWELDAPCEPYIEEFGSRASEMINCASKNSLPPKTSVKSLDNTPCSTVIFSNYLVSYISEISNAITRKIWDQSRCSSCMDIEWKLEQNETGYRYTKNVFDFENKLYAWRDCVQNLSGGGDEDLTSANYSIICENCIQQFNSLFHFYWDVYVKRDTDFCVDVETTVCFHSYSLHSLFTKRECPLGGDGFINEFQLNEIIQMNDTMDVWHNVWKCVDNTGKDRSHDLTFIIFSFVILTTLTFLFYLASYVQSERINRTLVQYSHLEVPRGIRSRILSSSAITDQSNQQQANGEEGVDQLTFYREKCEEHVSKFKELLDECNARVNSRSKTEETCHEEMVDYIHHLDDCAMPKAFATLK</sequence>
<dbReference type="Pfam" id="PF02320">
    <property type="entry name" value="UCR_hinge"/>
    <property type="match status" value="1"/>
</dbReference>
<dbReference type="InterPro" id="IPR036811">
    <property type="entry name" value="Ubol_cytC_Rdtase_hinge_dom_sf"/>
</dbReference>
<evidence type="ECO:0000256" key="10">
    <source>
        <dbReference type="SAM" id="SignalP"/>
    </source>
</evidence>
<proteinExistence type="inferred from homology"/>
<feature type="domain" description="Ubiquinol-cytochrome C reductase hinge" evidence="11">
    <location>
        <begin position="324"/>
        <end position="385"/>
    </location>
</feature>
<evidence type="ECO:0000259" key="11">
    <source>
        <dbReference type="Pfam" id="PF02320"/>
    </source>
</evidence>
<evidence type="ECO:0000256" key="5">
    <source>
        <dbReference type="ARBA" id="ARBA00022792"/>
    </source>
</evidence>
<dbReference type="PANTHER" id="PTHR15644">
    <property type="entry name" value="OSTEOPETROSIS ASSOCIATED TRANSMEMBRANE PROTEIN 1"/>
    <property type="match status" value="1"/>
</dbReference>
<dbReference type="Proteomes" id="UP000267096">
    <property type="component" value="Unassembled WGS sequence"/>
</dbReference>
<dbReference type="GO" id="GO:0005743">
    <property type="term" value="C:mitochondrial inner membrane"/>
    <property type="evidence" value="ECO:0007669"/>
    <property type="project" value="UniProtKB-SubCell"/>
</dbReference>
<accession>A0A158PMV2</accession>
<comment type="subcellular location">
    <subcellularLocation>
        <location evidence="1">Mitochondrion inner membrane</location>
    </subcellularLocation>
</comment>
<gene>
    <name evidence="12" type="ORF">ASIM_LOCUS9984</name>
</gene>
<keyword evidence="5" id="KW-0999">Mitochondrion inner membrane</keyword>
<evidence type="ECO:0000256" key="3">
    <source>
        <dbReference type="ARBA" id="ARBA00022448"/>
    </source>
</evidence>
<evidence type="ECO:0000256" key="9">
    <source>
        <dbReference type="SAM" id="Phobius"/>
    </source>
</evidence>
<keyword evidence="9" id="KW-1133">Transmembrane helix</keyword>
<dbReference type="SUPFAM" id="SSF81531">
    <property type="entry name" value="Non-heme 11 kDa protein of cytochrome bc1 complex (Ubiquinol-cytochrome c reductase)"/>
    <property type="match status" value="1"/>
</dbReference>
<comment type="similarity">
    <text evidence="2">Belongs to the UQCRH/QCR6 family.</text>
</comment>
<keyword evidence="4" id="KW-0679">Respiratory chain</keyword>
<evidence type="ECO:0000313" key="14">
    <source>
        <dbReference type="WBParaSite" id="ASIM_0001025301-mRNA-1"/>
    </source>
</evidence>
<evidence type="ECO:0000256" key="7">
    <source>
        <dbReference type="ARBA" id="ARBA00023128"/>
    </source>
</evidence>
<keyword evidence="8 9" id="KW-0472">Membrane</keyword>